<evidence type="ECO:0000313" key="4">
    <source>
        <dbReference type="EMBL" id="PZE19939.1"/>
    </source>
</evidence>
<dbReference type="InterPro" id="IPR035965">
    <property type="entry name" value="PAS-like_dom_sf"/>
</dbReference>
<dbReference type="InterPro" id="IPR052163">
    <property type="entry name" value="DGC-Regulatory_Protein"/>
</dbReference>
<dbReference type="Pfam" id="PF08447">
    <property type="entry name" value="PAS_3"/>
    <property type="match status" value="1"/>
</dbReference>
<protein>
    <submittedName>
        <fullName evidence="4">Diguanylate cyclase</fullName>
    </submittedName>
</protein>
<name>A0A2W1N5F5_PAEXE</name>
<evidence type="ECO:0000259" key="2">
    <source>
        <dbReference type="PROSITE" id="PS50113"/>
    </source>
</evidence>
<dbReference type="InterPro" id="IPR000014">
    <property type="entry name" value="PAS"/>
</dbReference>
<dbReference type="AlphaFoldDB" id="A0A2W1N5F5"/>
<dbReference type="CDD" id="cd01949">
    <property type="entry name" value="GGDEF"/>
    <property type="match status" value="1"/>
</dbReference>
<keyword evidence="5" id="KW-1185">Reference proteome</keyword>
<dbReference type="Pfam" id="PF00990">
    <property type="entry name" value="GGDEF"/>
    <property type="match status" value="1"/>
</dbReference>
<evidence type="ECO:0000313" key="5">
    <source>
        <dbReference type="Proteomes" id="UP000214746"/>
    </source>
</evidence>
<dbReference type="InterPro" id="IPR029787">
    <property type="entry name" value="Nucleotide_cyclase"/>
</dbReference>
<evidence type="ECO:0000259" key="1">
    <source>
        <dbReference type="PROSITE" id="PS50112"/>
    </source>
</evidence>
<dbReference type="CDD" id="cd00130">
    <property type="entry name" value="PAS"/>
    <property type="match status" value="1"/>
</dbReference>
<comment type="caution">
    <text evidence="4">The sequence shown here is derived from an EMBL/GenBank/DDBJ whole genome shotgun (WGS) entry which is preliminary data.</text>
</comment>
<dbReference type="PANTHER" id="PTHR46663:SF2">
    <property type="entry name" value="GGDEF DOMAIN-CONTAINING PROTEIN"/>
    <property type="match status" value="1"/>
</dbReference>
<dbReference type="FunFam" id="3.30.70.270:FF:000001">
    <property type="entry name" value="Diguanylate cyclase domain protein"/>
    <property type="match status" value="1"/>
</dbReference>
<dbReference type="Proteomes" id="UP000214746">
    <property type="component" value="Unassembled WGS sequence"/>
</dbReference>
<dbReference type="PROSITE" id="PS50112">
    <property type="entry name" value="PAS"/>
    <property type="match status" value="1"/>
</dbReference>
<evidence type="ECO:0000259" key="3">
    <source>
        <dbReference type="PROSITE" id="PS50887"/>
    </source>
</evidence>
<dbReference type="Gene3D" id="3.30.450.20">
    <property type="entry name" value="PAS domain"/>
    <property type="match status" value="1"/>
</dbReference>
<dbReference type="SUPFAM" id="SSF55073">
    <property type="entry name" value="Nucleotide cyclase"/>
    <property type="match status" value="1"/>
</dbReference>
<dbReference type="Gene3D" id="3.30.70.270">
    <property type="match status" value="1"/>
</dbReference>
<sequence length="294" mass="32738">MHVGLIGQDMFFSQLIEQSNDLIQGLTLDGMVTYSSPSFSKLLGIPAASMLGSPGASWIHRADAPAFYRAFAQLTRDLSPFVLEYRYVRHDGTELWVQGKASVIYAGDAPVSVGLIARDISGIKREHDNLTRMAYYDALTGLPNRRLFHDRYKQAMIAAKRHSRQLAVLYLDLDDFKLINDRYGHSAGDEVLRILASRLTKCVRASDMVCRLGGDEFIIVLPQLKQADDVHVLTRRIAGALNDPLCIAQQQISVTCSIGAAIYPRDATDGMDLIDFADHAMYQAKTHGKNYMQI</sequence>
<dbReference type="InterPro" id="IPR000700">
    <property type="entry name" value="PAS-assoc_C"/>
</dbReference>
<dbReference type="NCBIfam" id="TIGR00254">
    <property type="entry name" value="GGDEF"/>
    <property type="match status" value="1"/>
</dbReference>
<dbReference type="SMART" id="SM00091">
    <property type="entry name" value="PAS"/>
    <property type="match status" value="1"/>
</dbReference>
<gene>
    <name evidence="4" type="ORF">CBW46_015645</name>
</gene>
<dbReference type="InterPro" id="IPR000160">
    <property type="entry name" value="GGDEF_dom"/>
</dbReference>
<dbReference type="PANTHER" id="PTHR46663">
    <property type="entry name" value="DIGUANYLATE CYCLASE DGCT-RELATED"/>
    <property type="match status" value="1"/>
</dbReference>
<proteinExistence type="predicted"/>
<dbReference type="NCBIfam" id="TIGR00229">
    <property type="entry name" value="sensory_box"/>
    <property type="match status" value="1"/>
</dbReference>
<dbReference type="InterPro" id="IPR001610">
    <property type="entry name" value="PAC"/>
</dbReference>
<feature type="domain" description="PAC" evidence="2">
    <location>
        <begin position="81"/>
        <end position="132"/>
    </location>
</feature>
<reference evidence="4" key="1">
    <citation type="submission" date="2018-06" db="EMBL/GenBank/DDBJ databases">
        <title>Paenibacillus xerothermodurans sp. nov. an extremely dry heat resistant spore forming bacterium isolated from the soil of Cape Canaveral, Florida.</title>
        <authorList>
            <person name="Seuylemezian A."/>
            <person name="Kaur N."/>
            <person name="Patil P."/>
            <person name="Patil P."/>
            <person name="Mayilraj S."/>
            <person name="Vaishampayan P."/>
        </authorList>
    </citation>
    <scope>NUCLEOTIDE SEQUENCE [LARGE SCALE GENOMIC DNA]</scope>
    <source>
        <strain evidence="4">ATCC 27380</strain>
    </source>
</reference>
<feature type="domain" description="PAS" evidence="1">
    <location>
        <begin position="8"/>
        <end position="52"/>
    </location>
</feature>
<dbReference type="InterPro" id="IPR013655">
    <property type="entry name" value="PAS_fold_3"/>
</dbReference>
<dbReference type="EMBL" id="NHRJ02000011">
    <property type="protein sequence ID" value="PZE19939.1"/>
    <property type="molecule type" value="Genomic_DNA"/>
</dbReference>
<dbReference type="SMART" id="SM00086">
    <property type="entry name" value="PAC"/>
    <property type="match status" value="1"/>
</dbReference>
<dbReference type="SUPFAM" id="SSF55785">
    <property type="entry name" value="PYP-like sensor domain (PAS domain)"/>
    <property type="match status" value="1"/>
</dbReference>
<organism evidence="4 5">
    <name type="scientific">Paenibacillus xerothermodurans</name>
    <dbReference type="NCBI Taxonomy" id="1977292"/>
    <lineage>
        <taxon>Bacteria</taxon>
        <taxon>Bacillati</taxon>
        <taxon>Bacillota</taxon>
        <taxon>Bacilli</taxon>
        <taxon>Bacillales</taxon>
        <taxon>Paenibacillaceae</taxon>
        <taxon>Paenibacillus</taxon>
    </lineage>
</organism>
<accession>A0A2W1N5F5</accession>
<dbReference type="SMART" id="SM00267">
    <property type="entry name" value="GGDEF"/>
    <property type="match status" value="1"/>
</dbReference>
<dbReference type="InterPro" id="IPR043128">
    <property type="entry name" value="Rev_trsase/Diguanyl_cyclase"/>
</dbReference>
<dbReference type="PROSITE" id="PS50113">
    <property type="entry name" value="PAC"/>
    <property type="match status" value="1"/>
</dbReference>
<dbReference type="RefSeq" id="WP_089200937.1">
    <property type="nucleotide sequence ID" value="NZ_NHRJ02000011.1"/>
</dbReference>
<feature type="domain" description="GGDEF" evidence="3">
    <location>
        <begin position="164"/>
        <end position="294"/>
    </location>
</feature>
<dbReference type="PROSITE" id="PS50887">
    <property type="entry name" value="GGDEF"/>
    <property type="match status" value="1"/>
</dbReference>